<dbReference type="PROSITE" id="PS50883">
    <property type="entry name" value="EAL"/>
    <property type="match status" value="1"/>
</dbReference>
<dbReference type="PANTHER" id="PTHR33121">
    <property type="entry name" value="CYCLIC DI-GMP PHOSPHODIESTERASE PDEF"/>
    <property type="match status" value="1"/>
</dbReference>
<protein>
    <submittedName>
        <fullName evidence="2">EAL domain-containing protein (Putative c-di-GMP-specific phosphodiesterase class I)/GGDEF domain-containing protein</fullName>
    </submittedName>
</protein>
<dbReference type="InterPro" id="IPR003018">
    <property type="entry name" value="GAF"/>
</dbReference>
<proteinExistence type="predicted"/>
<dbReference type="PANTHER" id="PTHR33121:SF19">
    <property type="entry name" value="CYCLIC DI-GMP PHOSPHODIESTERASE PA2567"/>
    <property type="match status" value="1"/>
</dbReference>
<feature type="domain" description="EAL" evidence="1">
    <location>
        <begin position="334"/>
        <end position="588"/>
    </location>
</feature>
<dbReference type="SUPFAM" id="SSF55781">
    <property type="entry name" value="GAF domain-like"/>
    <property type="match status" value="1"/>
</dbReference>
<reference evidence="2 3" key="1">
    <citation type="submission" date="2021-03" db="EMBL/GenBank/DDBJ databases">
        <authorList>
            <person name="D'Agostino P."/>
            <person name="Huntemann M."/>
            <person name="Clum A."/>
            <person name="Spunde A."/>
            <person name="Palaniappan K."/>
            <person name="Ritter S."/>
            <person name="Mikhailova N."/>
            <person name="Chen I.-M."/>
            <person name="Stamatis D."/>
            <person name="Reddy T."/>
            <person name="O'Malley R."/>
            <person name="Daum C."/>
            <person name="Shapiro N."/>
            <person name="Ivanova N."/>
            <person name="Kyrpides N."/>
            <person name="Woyke T."/>
        </authorList>
    </citation>
    <scope>NUCLEOTIDE SEQUENCE [LARGE SCALE GENOMIC DNA]</scope>
    <source>
        <strain evidence="2 3">WS4403</strain>
    </source>
</reference>
<organism evidence="2 3">
    <name type="scientific">Winslowiella toletana</name>
    <dbReference type="NCBI Taxonomy" id="92490"/>
    <lineage>
        <taxon>Bacteria</taxon>
        <taxon>Pseudomonadati</taxon>
        <taxon>Pseudomonadota</taxon>
        <taxon>Gammaproteobacteria</taxon>
        <taxon>Enterobacterales</taxon>
        <taxon>Erwiniaceae</taxon>
        <taxon>Winslowiella</taxon>
    </lineage>
</organism>
<dbReference type="InterPro" id="IPR043128">
    <property type="entry name" value="Rev_trsase/Diguanyl_cyclase"/>
</dbReference>
<dbReference type="SUPFAM" id="SSF141868">
    <property type="entry name" value="EAL domain-like"/>
    <property type="match status" value="1"/>
</dbReference>
<sequence length="591" mass="66231">MVSEHNKELKRIAALEMLKSTDSTRDDILQKFIRLASEVLDIPASFVSVIDDERQYIRVSHNFDLTESSINDAFCRHTAESGKVTVCYDTLSDERFSRNPLTLGAPWIRFYAGVPLRTAEGAVIGTFCVTDTKPHPFSTKDIETLELLGSLVTGYLQAWYKAGYIDVVTLLPNRQRLLRDIELLAESDKQPPQQLILIDCIDMPRAYEMARTLGMNAVEALLRDIAMLLRLRLRLKQGDVLYTAATGRFALLVSEGSTLTGSSVSSKLEGIRAQITDDISVSLDVFTGMVRFTAGEINATEALRRAVSALHEAISSRQNFLEYNAVVDNQHNEDYLLMNDLAAALQSNSGLYLVYQPKVNLQSGKTVGLEALIRWRHPLLGELSPAKFIPLVEKTSLMSEVTDWVIDNTLKQLHQWKNKGIRIPVSVNVTVSDFSRPGFADMLEEKMLRMGLQPDDLGIECLETEKVLESSAALNGLDMLKLRGFRISLDDFGAGYSNISYLRRIPMDVIKLDRSLIDRLASDTASRIIARSVISMLKELDYVVLAEGVEDKETANSLRAYGCDQAQGFYYSRPLPSVQVEGWLLWQQRES</sequence>
<gene>
    <name evidence="2" type="ORF">J2125_004693</name>
</gene>
<evidence type="ECO:0000259" key="1">
    <source>
        <dbReference type="PROSITE" id="PS50883"/>
    </source>
</evidence>
<dbReference type="Gene3D" id="3.30.450.40">
    <property type="match status" value="1"/>
</dbReference>
<evidence type="ECO:0000313" key="3">
    <source>
        <dbReference type="Proteomes" id="UP001195624"/>
    </source>
</evidence>
<dbReference type="Gene3D" id="3.20.20.450">
    <property type="entry name" value="EAL domain"/>
    <property type="match status" value="1"/>
</dbReference>
<keyword evidence="3" id="KW-1185">Reference proteome</keyword>
<dbReference type="Pfam" id="PF00990">
    <property type="entry name" value="GGDEF"/>
    <property type="match status" value="1"/>
</dbReference>
<dbReference type="InterPro" id="IPR029787">
    <property type="entry name" value="Nucleotide_cyclase"/>
</dbReference>
<dbReference type="InterPro" id="IPR050706">
    <property type="entry name" value="Cyclic-di-GMP_PDE-like"/>
</dbReference>
<dbReference type="InterPro" id="IPR001633">
    <property type="entry name" value="EAL_dom"/>
</dbReference>
<dbReference type="SMART" id="SM00065">
    <property type="entry name" value="GAF"/>
    <property type="match status" value="1"/>
</dbReference>
<reference evidence="3" key="2">
    <citation type="submission" date="2023-07" db="EMBL/GenBank/DDBJ databases">
        <title>Genome mining of underrepresented organisms for secondary metabolites.</title>
        <authorList>
            <person name="D'Agostino P.M."/>
        </authorList>
    </citation>
    <scope>NUCLEOTIDE SEQUENCE [LARGE SCALE GENOMIC DNA]</scope>
    <source>
        <strain evidence="3">WS4403</strain>
    </source>
</reference>
<comment type="caution">
    <text evidence="2">The sequence shown here is derived from an EMBL/GenBank/DDBJ whole genome shotgun (WGS) entry which is preliminary data.</text>
</comment>
<dbReference type="SUPFAM" id="SSF55073">
    <property type="entry name" value="Nucleotide cyclase"/>
    <property type="match status" value="1"/>
</dbReference>
<dbReference type="Pfam" id="PF01590">
    <property type="entry name" value="GAF"/>
    <property type="match status" value="1"/>
</dbReference>
<dbReference type="SMART" id="SM00267">
    <property type="entry name" value="GGDEF"/>
    <property type="match status" value="1"/>
</dbReference>
<dbReference type="Gene3D" id="3.30.70.270">
    <property type="match status" value="1"/>
</dbReference>
<dbReference type="Pfam" id="PF00563">
    <property type="entry name" value="EAL"/>
    <property type="match status" value="1"/>
</dbReference>
<dbReference type="EMBL" id="JAGGMQ010000001">
    <property type="protein sequence ID" value="MBP2171501.1"/>
    <property type="molecule type" value="Genomic_DNA"/>
</dbReference>
<dbReference type="CDD" id="cd01948">
    <property type="entry name" value="EAL"/>
    <property type="match status" value="1"/>
</dbReference>
<dbReference type="InterPro" id="IPR000160">
    <property type="entry name" value="GGDEF_dom"/>
</dbReference>
<accession>A0ABS4PFU0</accession>
<dbReference type="Proteomes" id="UP001195624">
    <property type="component" value="Unassembled WGS sequence"/>
</dbReference>
<dbReference type="SMART" id="SM00052">
    <property type="entry name" value="EAL"/>
    <property type="match status" value="1"/>
</dbReference>
<name>A0ABS4PFU0_9GAMM</name>
<evidence type="ECO:0000313" key="2">
    <source>
        <dbReference type="EMBL" id="MBP2171501.1"/>
    </source>
</evidence>
<dbReference type="InterPro" id="IPR035919">
    <property type="entry name" value="EAL_sf"/>
</dbReference>
<dbReference type="InterPro" id="IPR029016">
    <property type="entry name" value="GAF-like_dom_sf"/>
</dbReference>